<name>A0ABN2SCB1_9ACTN</name>
<dbReference type="SUPFAM" id="SSF47090">
    <property type="entry name" value="PGBD-like"/>
    <property type="match status" value="1"/>
</dbReference>
<comment type="caution">
    <text evidence="4">The sequence shown here is derived from an EMBL/GenBank/DDBJ whole genome shotgun (WGS) entry which is preliminary data.</text>
</comment>
<comment type="similarity">
    <text evidence="1">Belongs to the N-acetylmuramoyl-L-alanine amidase 2 family.</text>
</comment>
<dbReference type="Pfam" id="PF01510">
    <property type="entry name" value="Amidase_2"/>
    <property type="match status" value="1"/>
</dbReference>
<sequence length="259" mass="29118">MVSIRPRSAWGARGARNRRRVSWSRRTEFTVHYSEGPTTQSPRQIQDFHMDSNGWADIGYNFLVDRAGVVYEGRGWNVVGAHAAPRNVQGIGVCFIGRDGDATDTAKRSIRALYEEACRRAGRVLAMRGHRDINSTSCPGDELYAWVKAGMPVDGRPSTPVSEQRLGAAEAPSFPLPARWAFGPRTGPNWMVSGYYSHRSDLRRWQQRMRDRGWNIAADGLYGPRTERVARQFQREKGLSVDGLIGNRTWEAAWIAPVT</sequence>
<dbReference type="Pfam" id="PF01471">
    <property type="entry name" value="PG_binding_1"/>
    <property type="match status" value="1"/>
</dbReference>
<dbReference type="Proteomes" id="UP001501585">
    <property type="component" value="Unassembled WGS sequence"/>
</dbReference>
<dbReference type="SMART" id="SM00644">
    <property type="entry name" value="Ami_2"/>
    <property type="match status" value="1"/>
</dbReference>
<dbReference type="PANTHER" id="PTHR11022">
    <property type="entry name" value="PEPTIDOGLYCAN RECOGNITION PROTEIN"/>
    <property type="match status" value="1"/>
</dbReference>
<dbReference type="InterPro" id="IPR002502">
    <property type="entry name" value="Amidase_domain"/>
</dbReference>
<dbReference type="EMBL" id="BAAAPC010000002">
    <property type="protein sequence ID" value="GAA1983569.1"/>
    <property type="molecule type" value="Genomic_DNA"/>
</dbReference>
<dbReference type="CDD" id="cd06583">
    <property type="entry name" value="PGRP"/>
    <property type="match status" value="1"/>
</dbReference>
<proteinExistence type="inferred from homology"/>
<keyword evidence="5" id="KW-1185">Reference proteome</keyword>
<evidence type="ECO:0008006" key="6">
    <source>
        <dbReference type="Google" id="ProtNLM"/>
    </source>
</evidence>
<organism evidence="4 5">
    <name type="scientific">Nocardiopsis rhodophaea</name>
    <dbReference type="NCBI Taxonomy" id="280238"/>
    <lineage>
        <taxon>Bacteria</taxon>
        <taxon>Bacillati</taxon>
        <taxon>Actinomycetota</taxon>
        <taxon>Actinomycetes</taxon>
        <taxon>Streptosporangiales</taxon>
        <taxon>Nocardiopsidaceae</taxon>
        <taxon>Nocardiopsis</taxon>
    </lineage>
</organism>
<dbReference type="RefSeq" id="WP_344099230.1">
    <property type="nucleotide sequence ID" value="NZ_BAAAPC010000002.1"/>
</dbReference>
<evidence type="ECO:0000313" key="4">
    <source>
        <dbReference type="EMBL" id="GAA1983569.1"/>
    </source>
</evidence>
<gene>
    <name evidence="4" type="ORF">GCM10009799_06120</name>
</gene>
<evidence type="ECO:0000256" key="1">
    <source>
        <dbReference type="ARBA" id="ARBA00007553"/>
    </source>
</evidence>
<dbReference type="SUPFAM" id="SSF55846">
    <property type="entry name" value="N-acetylmuramoyl-L-alanine amidase-like"/>
    <property type="match status" value="1"/>
</dbReference>
<dbReference type="InterPro" id="IPR036505">
    <property type="entry name" value="Amidase/PGRP_sf"/>
</dbReference>
<evidence type="ECO:0000259" key="2">
    <source>
        <dbReference type="SMART" id="SM00644"/>
    </source>
</evidence>
<dbReference type="PANTHER" id="PTHR11022:SF41">
    <property type="entry name" value="PEPTIDOGLYCAN-RECOGNITION PROTEIN LC-RELATED"/>
    <property type="match status" value="1"/>
</dbReference>
<dbReference type="InterPro" id="IPR036366">
    <property type="entry name" value="PGBDSf"/>
</dbReference>
<evidence type="ECO:0000259" key="3">
    <source>
        <dbReference type="SMART" id="SM00701"/>
    </source>
</evidence>
<dbReference type="InterPro" id="IPR036365">
    <property type="entry name" value="PGBD-like_sf"/>
</dbReference>
<evidence type="ECO:0000313" key="5">
    <source>
        <dbReference type="Proteomes" id="UP001501585"/>
    </source>
</evidence>
<accession>A0ABN2SCB1</accession>
<dbReference type="InterPro" id="IPR006619">
    <property type="entry name" value="PGRP_domain_met/bac"/>
</dbReference>
<feature type="domain" description="Peptidoglycan recognition protein family" evidence="3">
    <location>
        <begin position="2"/>
        <end position="131"/>
    </location>
</feature>
<feature type="domain" description="N-acetylmuramoyl-L-alanine amidase" evidence="2">
    <location>
        <begin position="13"/>
        <end position="140"/>
    </location>
</feature>
<dbReference type="Gene3D" id="3.40.80.10">
    <property type="entry name" value="Peptidoglycan recognition protein-like"/>
    <property type="match status" value="1"/>
</dbReference>
<dbReference type="Gene3D" id="1.10.101.10">
    <property type="entry name" value="PGBD-like superfamily/PGBD"/>
    <property type="match status" value="1"/>
</dbReference>
<reference evidence="4 5" key="1">
    <citation type="journal article" date="2019" name="Int. J. Syst. Evol. Microbiol.">
        <title>The Global Catalogue of Microorganisms (GCM) 10K type strain sequencing project: providing services to taxonomists for standard genome sequencing and annotation.</title>
        <authorList>
            <consortium name="The Broad Institute Genomics Platform"/>
            <consortium name="The Broad Institute Genome Sequencing Center for Infectious Disease"/>
            <person name="Wu L."/>
            <person name="Ma J."/>
        </authorList>
    </citation>
    <scope>NUCLEOTIDE SEQUENCE [LARGE SCALE GENOMIC DNA]</scope>
    <source>
        <strain evidence="4 5">JCM 15313</strain>
    </source>
</reference>
<dbReference type="SMART" id="SM00701">
    <property type="entry name" value="PGRP"/>
    <property type="match status" value="1"/>
</dbReference>
<dbReference type="InterPro" id="IPR002477">
    <property type="entry name" value="Peptidoglycan-bd-like"/>
</dbReference>
<protein>
    <recommendedName>
        <fullName evidence="6">N-acetylmuramoyl-L-alanine amidase</fullName>
    </recommendedName>
</protein>
<dbReference type="InterPro" id="IPR015510">
    <property type="entry name" value="PGRP"/>
</dbReference>